<dbReference type="AlphaFoldDB" id="E1YMW0"/>
<name>E1YMW0_9BACT</name>
<dbReference type="InterPro" id="IPR017199">
    <property type="entry name" value="UCP037409_transporter"/>
</dbReference>
<feature type="transmembrane region" description="Helical" evidence="1">
    <location>
        <begin position="110"/>
        <end position="133"/>
    </location>
</feature>
<keyword evidence="1" id="KW-1133">Transmembrane helix</keyword>
<dbReference type="Pfam" id="PF09930">
    <property type="entry name" value="DUF2162"/>
    <property type="match status" value="1"/>
</dbReference>
<sequence>MEYKSLILGTVFSIAIFAVKSGIGLNYYLSKTSSARVKALACGMFVLMYMMLFAASYFVISKIDIIRHQELILKWIESGMLIHLIMAVLMVFWGIWLLKNNTEYSSKSKGWIALALPCPVCVLAILFCQGFFITLFPDLTWRSAVFLYLIFLLINFITVVIMRIRRQKMQPEIILGGAMLLIAVYFFLSVTIMPNFADLDRIYRLASNSSETNPVNIKHLSVVAVSGALAFLAGFGAVYNKTRRIS</sequence>
<reference evidence="2" key="1">
    <citation type="journal article" date="2011" name="Environ. Microbiol.">
        <title>Genomic insights into the metabolic potential of the polycyclic aromatic hydrocarbon degrading sulfate-reducing Deltaproteobacterium N47.</title>
        <authorList>
            <person name="Bergmann F."/>
            <person name="Selesi D."/>
            <person name="Weinmaier T."/>
            <person name="Tischler P."/>
            <person name="Rattei T."/>
            <person name="Meckenstock R.U."/>
        </authorList>
    </citation>
    <scope>NUCLEOTIDE SEQUENCE</scope>
</reference>
<evidence type="ECO:0000313" key="2">
    <source>
        <dbReference type="EMBL" id="CBX31904.1"/>
    </source>
</evidence>
<organism evidence="2">
    <name type="scientific">uncultured Desulfobacterium sp</name>
    <dbReference type="NCBI Taxonomy" id="201089"/>
    <lineage>
        <taxon>Bacteria</taxon>
        <taxon>Pseudomonadati</taxon>
        <taxon>Thermodesulfobacteriota</taxon>
        <taxon>Desulfobacteria</taxon>
        <taxon>Desulfobacterales</taxon>
        <taxon>Desulfobacteriaceae</taxon>
        <taxon>Desulfobacterium</taxon>
        <taxon>environmental samples</taxon>
    </lineage>
</organism>
<gene>
    <name evidence="2" type="ORF">N47_O13230</name>
</gene>
<feature type="transmembrane region" description="Helical" evidence="1">
    <location>
        <begin position="139"/>
        <end position="161"/>
    </location>
</feature>
<feature type="transmembrane region" description="Helical" evidence="1">
    <location>
        <begin position="40"/>
        <end position="60"/>
    </location>
</feature>
<keyword evidence="1" id="KW-0812">Transmembrane</keyword>
<protein>
    <submittedName>
        <fullName evidence="2">Uncharacterized protein</fullName>
    </submittedName>
</protein>
<dbReference type="EMBL" id="FR695880">
    <property type="protein sequence ID" value="CBX31904.1"/>
    <property type="molecule type" value="Genomic_DNA"/>
</dbReference>
<keyword evidence="1" id="KW-0472">Membrane</keyword>
<feature type="transmembrane region" description="Helical" evidence="1">
    <location>
        <begin position="217"/>
        <end position="239"/>
    </location>
</feature>
<accession>E1YMW0</accession>
<feature type="transmembrane region" description="Helical" evidence="1">
    <location>
        <begin position="173"/>
        <end position="197"/>
    </location>
</feature>
<evidence type="ECO:0000256" key="1">
    <source>
        <dbReference type="SAM" id="Phobius"/>
    </source>
</evidence>
<proteinExistence type="predicted"/>
<feature type="transmembrane region" description="Helical" evidence="1">
    <location>
        <begin position="80"/>
        <end position="98"/>
    </location>
</feature>
<feature type="transmembrane region" description="Helical" evidence="1">
    <location>
        <begin position="6"/>
        <end position="28"/>
    </location>
</feature>